<proteinExistence type="predicted"/>
<evidence type="ECO:0000256" key="7">
    <source>
        <dbReference type="ARBA" id="ARBA00022840"/>
    </source>
</evidence>
<keyword evidence="6" id="KW-0418">Kinase</keyword>
<dbReference type="PROSITE" id="PS50109">
    <property type="entry name" value="HIS_KIN"/>
    <property type="match status" value="1"/>
</dbReference>
<evidence type="ECO:0000259" key="8">
    <source>
        <dbReference type="PROSITE" id="PS50109"/>
    </source>
</evidence>
<dbReference type="PANTHER" id="PTHR41523">
    <property type="entry name" value="TWO-COMPONENT SYSTEM SENSOR PROTEIN"/>
    <property type="match status" value="1"/>
</dbReference>
<keyword evidence="3" id="KW-0597">Phosphoprotein</keyword>
<dbReference type="SMART" id="SM00387">
    <property type="entry name" value="HATPase_c"/>
    <property type="match status" value="1"/>
</dbReference>
<dbReference type="InterPro" id="IPR029016">
    <property type="entry name" value="GAF-like_dom_sf"/>
</dbReference>
<keyword evidence="5" id="KW-0547">Nucleotide-binding</keyword>
<evidence type="ECO:0000256" key="4">
    <source>
        <dbReference type="ARBA" id="ARBA00022679"/>
    </source>
</evidence>
<feature type="domain" description="Histidine kinase" evidence="8">
    <location>
        <begin position="457"/>
        <end position="649"/>
    </location>
</feature>
<dbReference type="InterPro" id="IPR005467">
    <property type="entry name" value="His_kinase_dom"/>
</dbReference>
<evidence type="ECO:0000256" key="3">
    <source>
        <dbReference type="ARBA" id="ARBA00022553"/>
    </source>
</evidence>
<evidence type="ECO:0000256" key="1">
    <source>
        <dbReference type="ARBA" id="ARBA00000085"/>
    </source>
</evidence>
<dbReference type="InterPro" id="IPR036890">
    <property type="entry name" value="HATPase_C_sf"/>
</dbReference>
<dbReference type="GO" id="GO:0005524">
    <property type="term" value="F:ATP binding"/>
    <property type="evidence" value="ECO:0007669"/>
    <property type="project" value="UniProtKB-KW"/>
</dbReference>
<evidence type="ECO:0000313" key="9">
    <source>
        <dbReference type="EMBL" id="CAA9267458.1"/>
    </source>
</evidence>
<dbReference type="InterPro" id="IPR003018">
    <property type="entry name" value="GAF"/>
</dbReference>
<dbReference type="Pfam" id="PF07568">
    <property type="entry name" value="HisKA_2"/>
    <property type="match status" value="1"/>
</dbReference>
<evidence type="ECO:0000256" key="2">
    <source>
        <dbReference type="ARBA" id="ARBA00012438"/>
    </source>
</evidence>
<dbReference type="SMART" id="SM00065">
    <property type="entry name" value="GAF"/>
    <property type="match status" value="2"/>
</dbReference>
<name>A0A6J4J0X8_9CHLR</name>
<gene>
    <name evidence="9" type="ORF">AVDCRST_MAG26-2634</name>
</gene>
<dbReference type="SUPFAM" id="SSF55874">
    <property type="entry name" value="ATPase domain of HSP90 chaperone/DNA topoisomerase II/histidine kinase"/>
    <property type="match status" value="1"/>
</dbReference>
<accession>A0A6J4J0X8</accession>
<dbReference type="Pfam" id="PF02518">
    <property type="entry name" value="HATPase_c"/>
    <property type="match status" value="1"/>
</dbReference>
<dbReference type="Gene3D" id="3.30.450.40">
    <property type="match status" value="2"/>
</dbReference>
<reference evidence="9" key="1">
    <citation type="submission" date="2020-02" db="EMBL/GenBank/DDBJ databases">
        <authorList>
            <person name="Meier V. D."/>
        </authorList>
    </citation>
    <scope>NUCLEOTIDE SEQUENCE</scope>
    <source>
        <strain evidence="9">AVDCRST_MAG26</strain>
    </source>
</reference>
<dbReference type="EC" id="2.7.13.3" evidence="2"/>
<keyword evidence="4" id="KW-0808">Transferase</keyword>
<dbReference type="InterPro" id="IPR011495">
    <property type="entry name" value="Sig_transdc_His_kin_sub2_dim/P"/>
</dbReference>
<dbReference type="PANTHER" id="PTHR41523:SF8">
    <property type="entry name" value="ETHYLENE RESPONSE SENSOR PROTEIN"/>
    <property type="match status" value="1"/>
</dbReference>
<dbReference type="Pfam" id="PF01590">
    <property type="entry name" value="GAF"/>
    <property type="match status" value="2"/>
</dbReference>
<comment type="catalytic activity">
    <reaction evidence="1">
        <text>ATP + protein L-histidine = ADP + protein N-phospho-L-histidine.</text>
        <dbReference type="EC" id="2.7.13.3"/>
    </reaction>
</comment>
<protein>
    <recommendedName>
        <fullName evidence="2">histidine kinase</fullName>
        <ecNumber evidence="2">2.7.13.3</ecNumber>
    </recommendedName>
</protein>
<keyword evidence="7" id="KW-0067">ATP-binding</keyword>
<dbReference type="SUPFAM" id="SSF55781">
    <property type="entry name" value="GAF domain-like"/>
    <property type="match status" value="2"/>
</dbReference>
<evidence type="ECO:0000256" key="5">
    <source>
        <dbReference type="ARBA" id="ARBA00022741"/>
    </source>
</evidence>
<dbReference type="Gene3D" id="3.30.565.10">
    <property type="entry name" value="Histidine kinase-like ATPase, C-terminal domain"/>
    <property type="match status" value="1"/>
</dbReference>
<dbReference type="Gene3D" id="3.30.450.20">
    <property type="entry name" value="PAS domain"/>
    <property type="match status" value="1"/>
</dbReference>
<evidence type="ECO:0000256" key="6">
    <source>
        <dbReference type="ARBA" id="ARBA00022777"/>
    </source>
</evidence>
<sequence length="661" mass="73056">MSMSTSVDRQALRRYIGLTPEELEIVAELVGDPQSPSWRAHCFSLGYLWFDHERTPEALAEIGMTLAHDLGREPSGVICELLMGFAAAREDSRYNEWGERWQKRVAELDGLHRIISAANSSRSLSASLQTVAETVADVIKIDVCSVFLFERDEGKLYLRATKGLNRDAIGKMSMTLGQGIGGLAAQEGRPIVVPDVRSDHRFHVDPRLQEERFGSMVCVPIILFARYDGDVGGDQLQGVISVQSAKPRNFTEEEVHFLEVVAGELAFFIANFQRYQQTDERLHQKIRELTTLQRVSAAIASTLDLQPVLSMIVEQAVTLSHVDRADIFESDERGERITLLASHGGHWDERLRRVILCAINDEHPVAVVSAYDDARFPELASVAYTEGYHSLFCIPLHIGARTIGAIALYSRAQRYFNYEEVQLLSTFADDAAIAIENARLFKAVRDSLRVKSTLLQEMHHRVRNNLQTISSLLEMQRRRLEPGSRGAAALAQSAGRIQAIADVHNLLCREDVGVTTIGEIARRIVDNVEAGLVGEAPVHFAVLGEPLPISAREATVVALIINELLDNALGHGLAAEGGTIEVETRFEGGDVVLEVRDDGPRHPTGPARQSSGLGMSIIETLATADLGGSFRFARDEAWARARIRFPYIAPATEVERVTSDE</sequence>
<dbReference type="AlphaFoldDB" id="A0A6J4J0X8"/>
<dbReference type="EMBL" id="CADCTK010000608">
    <property type="protein sequence ID" value="CAA9267458.1"/>
    <property type="molecule type" value="Genomic_DNA"/>
</dbReference>
<dbReference type="GO" id="GO:0004673">
    <property type="term" value="F:protein histidine kinase activity"/>
    <property type="evidence" value="ECO:0007669"/>
    <property type="project" value="UniProtKB-EC"/>
</dbReference>
<organism evidence="9">
    <name type="scientific">uncultured Chloroflexia bacterium</name>
    <dbReference type="NCBI Taxonomy" id="1672391"/>
    <lineage>
        <taxon>Bacteria</taxon>
        <taxon>Bacillati</taxon>
        <taxon>Chloroflexota</taxon>
        <taxon>Chloroflexia</taxon>
        <taxon>environmental samples</taxon>
    </lineage>
</organism>
<dbReference type="InterPro" id="IPR003594">
    <property type="entry name" value="HATPase_dom"/>
</dbReference>